<dbReference type="InterPro" id="IPR019756">
    <property type="entry name" value="Pept_S26A_signal_pept_1_Ser-AS"/>
</dbReference>
<feature type="active site" evidence="11">
    <location>
        <position position="34"/>
    </location>
</feature>
<dbReference type="AlphaFoldDB" id="A0A243AG53"/>
<dbReference type="FunFam" id="2.10.109.10:FF:000008">
    <property type="entry name" value="Signal peptidase I"/>
    <property type="match status" value="1"/>
</dbReference>
<dbReference type="GO" id="GO:0005886">
    <property type="term" value="C:plasma membrane"/>
    <property type="evidence" value="ECO:0007669"/>
    <property type="project" value="UniProtKB-SubCell"/>
</dbReference>
<reference evidence="15 16" key="1">
    <citation type="submission" date="2016-10" db="EMBL/GenBank/DDBJ databases">
        <title>Comparative genomics of Bacillus thuringiensis reveals a path to pathogens against multiple invertebrate hosts.</title>
        <authorList>
            <person name="Zheng J."/>
            <person name="Gao Q."/>
            <person name="Liu H."/>
            <person name="Peng D."/>
            <person name="Ruan L."/>
            <person name="Sun M."/>
        </authorList>
    </citation>
    <scope>NUCLEOTIDE SEQUENCE [LARGE SCALE GENOMIC DNA]</scope>
    <source>
        <strain evidence="15">BGSC 4BM1</strain>
    </source>
</reference>
<keyword evidence="5" id="KW-1003">Cell membrane</keyword>
<dbReference type="InterPro" id="IPR000223">
    <property type="entry name" value="Pept_S26A_signal_pept_1"/>
</dbReference>
<evidence type="ECO:0000256" key="6">
    <source>
        <dbReference type="ARBA" id="ARBA00022670"/>
    </source>
</evidence>
<dbReference type="InterPro" id="IPR036286">
    <property type="entry name" value="LexA/Signal_pep-like_sf"/>
</dbReference>
<keyword evidence="8 12" id="KW-0378">Hydrolase</keyword>
<evidence type="ECO:0000256" key="11">
    <source>
        <dbReference type="PIRSR" id="PIRSR600223-1"/>
    </source>
</evidence>
<evidence type="ECO:0000313" key="16">
    <source>
        <dbReference type="Proteomes" id="UP000194860"/>
    </source>
</evidence>
<dbReference type="GO" id="GO:0006465">
    <property type="term" value="P:signal peptide processing"/>
    <property type="evidence" value="ECO:0007669"/>
    <property type="project" value="InterPro"/>
</dbReference>
<comment type="subcellular location">
    <subcellularLocation>
        <location evidence="2">Cell membrane</location>
        <topology evidence="2">Single-pass type II membrane protein</topology>
    </subcellularLocation>
    <subcellularLocation>
        <location evidence="13">Membrane</location>
        <topology evidence="13">Single-pass type II membrane protein</topology>
    </subcellularLocation>
</comment>
<sequence>MKFIKRFKYVFITLLIAFICNDAIFTFTSIDGKSMMPTLHNKDKIFINKAGYIFKEASRFDVVVIVDNDKNHLIKRIIGLPGDNIEYKNDILYVNGKSYQEKYLDFSQKKDDQDLITSDFNLKNLTGKQVVPSGHFFVLGDNRKNSKDSRSFGFVPEEKILGKAEYIIWPVTKI</sequence>
<evidence type="ECO:0000256" key="8">
    <source>
        <dbReference type="ARBA" id="ARBA00022801"/>
    </source>
</evidence>
<organism evidence="15 16">
    <name type="scientific">Bacillus thuringiensis serovar navarrensis</name>
    <dbReference type="NCBI Taxonomy" id="339658"/>
    <lineage>
        <taxon>Bacteria</taxon>
        <taxon>Bacillati</taxon>
        <taxon>Bacillota</taxon>
        <taxon>Bacilli</taxon>
        <taxon>Bacillales</taxon>
        <taxon>Bacillaceae</taxon>
        <taxon>Bacillus</taxon>
        <taxon>Bacillus cereus group</taxon>
    </lineage>
</organism>
<name>A0A243AG53_BACTU</name>
<dbReference type="Pfam" id="PF10502">
    <property type="entry name" value="Peptidase_S26"/>
    <property type="match status" value="1"/>
</dbReference>
<evidence type="ECO:0000256" key="12">
    <source>
        <dbReference type="RuleBase" id="RU003993"/>
    </source>
</evidence>
<dbReference type="PRINTS" id="PR00727">
    <property type="entry name" value="LEADERPTASE"/>
</dbReference>
<dbReference type="InterPro" id="IPR019757">
    <property type="entry name" value="Pept_S26A_signal_pept_1_Lys-AS"/>
</dbReference>
<dbReference type="Gene3D" id="2.10.109.10">
    <property type="entry name" value="Umud Fragment, subunit A"/>
    <property type="match status" value="1"/>
</dbReference>
<feature type="domain" description="Peptidase S26" evidence="14">
    <location>
        <begin position="6"/>
        <end position="169"/>
    </location>
</feature>
<dbReference type="PROSITE" id="PS00761">
    <property type="entry name" value="SPASE_I_3"/>
    <property type="match status" value="1"/>
</dbReference>
<comment type="similarity">
    <text evidence="3 13">Belongs to the peptidase S26 family.</text>
</comment>
<evidence type="ECO:0000256" key="13">
    <source>
        <dbReference type="RuleBase" id="RU362042"/>
    </source>
</evidence>
<dbReference type="EMBL" id="NFDG01000093">
    <property type="protein sequence ID" value="OTY20588.1"/>
    <property type="molecule type" value="Genomic_DNA"/>
</dbReference>
<comment type="catalytic activity">
    <reaction evidence="1 12">
        <text>Cleavage of hydrophobic, N-terminal signal or leader sequences from secreted and periplasmic proteins.</text>
        <dbReference type="EC" id="3.4.21.89"/>
    </reaction>
</comment>
<dbReference type="RefSeq" id="WP_002130495.1">
    <property type="nucleotide sequence ID" value="NZ_NFDG01000093.1"/>
</dbReference>
<evidence type="ECO:0000259" key="14">
    <source>
        <dbReference type="Pfam" id="PF10502"/>
    </source>
</evidence>
<dbReference type="SUPFAM" id="SSF51306">
    <property type="entry name" value="LexA/Signal peptidase"/>
    <property type="match status" value="1"/>
</dbReference>
<keyword evidence="10" id="KW-0472">Membrane</keyword>
<dbReference type="InterPro" id="IPR019758">
    <property type="entry name" value="Pept_S26A_signal_pept_1_CS"/>
</dbReference>
<evidence type="ECO:0000256" key="10">
    <source>
        <dbReference type="ARBA" id="ARBA00023136"/>
    </source>
</evidence>
<evidence type="ECO:0000256" key="7">
    <source>
        <dbReference type="ARBA" id="ARBA00022692"/>
    </source>
</evidence>
<dbReference type="PROSITE" id="PS00501">
    <property type="entry name" value="SPASE_I_1"/>
    <property type="match status" value="1"/>
</dbReference>
<proteinExistence type="inferred from homology"/>
<feature type="active site" evidence="11">
    <location>
        <position position="75"/>
    </location>
</feature>
<evidence type="ECO:0000256" key="1">
    <source>
        <dbReference type="ARBA" id="ARBA00000677"/>
    </source>
</evidence>
<gene>
    <name evidence="15" type="ORF">BK732_12450</name>
</gene>
<dbReference type="GO" id="GO:0009003">
    <property type="term" value="F:signal peptidase activity"/>
    <property type="evidence" value="ECO:0007669"/>
    <property type="project" value="UniProtKB-EC"/>
</dbReference>
<protein>
    <recommendedName>
        <fullName evidence="4 12">Signal peptidase I</fullName>
        <ecNumber evidence="4 12">3.4.21.89</ecNumber>
    </recommendedName>
</protein>
<dbReference type="EC" id="3.4.21.89" evidence="4 12"/>
<comment type="caution">
    <text evidence="15">The sequence shown here is derived from an EMBL/GenBank/DDBJ whole genome shotgun (WGS) entry which is preliminary data.</text>
</comment>
<accession>A0A243AG53</accession>
<evidence type="ECO:0000256" key="4">
    <source>
        <dbReference type="ARBA" id="ARBA00013208"/>
    </source>
</evidence>
<dbReference type="PANTHER" id="PTHR43390:SF1">
    <property type="entry name" value="CHLOROPLAST PROCESSING PEPTIDASE"/>
    <property type="match status" value="1"/>
</dbReference>
<dbReference type="Proteomes" id="UP000194860">
    <property type="component" value="Unassembled WGS sequence"/>
</dbReference>
<keyword evidence="6 12" id="KW-0645">Protease</keyword>
<evidence type="ECO:0000256" key="3">
    <source>
        <dbReference type="ARBA" id="ARBA00009370"/>
    </source>
</evidence>
<evidence type="ECO:0000256" key="5">
    <source>
        <dbReference type="ARBA" id="ARBA00022475"/>
    </source>
</evidence>
<evidence type="ECO:0000313" key="15">
    <source>
        <dbReference type="EMBL" id="OTY20588.1"/>
    </source>
</evidence>
<evidence type="ECO:0000256" key="9">
    <source>
        <dbReference type="ARBA" id="ARBA00022989"/>
    </source>
</evidence>
<dbReference type="CDD" id="cd06530">
    <property type="entry name" value="S26_SPase_I"/>
    <property type="match status" value="1"/>
</dbReference>
<dbReference type="InterPro" id="IPR019533">
    <property type="entry name" value="Peptidase_S26"/>
</dbReference>
<evidence type="ECO:0000256" key="2">
    <source>
        <dbReference type="ARBA" id="ARBA00004401"/>
    </source>
</evidence>
<keyword evidence="9" id="KW-1133">Transmembrane helix</keyword>
<dbReference type="PROSITE" id="PS00760">
    <property type="entry name" value="SPASE_I_2"/>
    <property type="match status" value="1"/>
</dbReference>
<dbReference type="GO" id="GO:0004252">
    <property type="term" value="F:serine-type endopeptidase activity"/>
    <property type="evidence" value="ECO:0007669"/>
    <property type="project" value="InterPro"/>
</dbReference>
<dbReference type="PANTHER" id="PTHR43390">
    <property type="entry name" value="SIGNAL PEPTIDASE I"/>
    <property type="match status" value="1"/>
</dbReference>
<dbReference type="NCBIfam" id="TIGR02227">
    <property type="entry name" value="sigpep_I_bact"/>
    <property type="match status" value="1"/>
</dbReference>
<keyword evidence="7" id="KW-0812">Transmembrane</keyword>